<reference evidence="1" key="1">
    <citation type="submission" date="2018-05" db="EMBL/GenBank/DDBJ databases">
        <authorList>
            <person name="Lanie J.A."/>
            <person name="Ng W.-L."/>
            <person name="Kazmierczak K.M."/>
            <person name="Andrzejewski T.M."/>
            <person name="Davidsen T.M."/>
            <person name="Wayne K.J."/>
            <person name="Tettelin H."/>
            <person name="Glass J.I."/>
            <person name="Rusch D."/>
            <person name="Podicherti R."/>
            <person name="Tsui H.-C.T."/>
            <person name="Winkler M.E."/>
        </authorList>
    </citation>
    <scope>NUCLEOTIDE SEQUENCE</scope>
    <source>
        <strain evidence="1">KNB</strain>
    </source>
</reference>
<evidence type="ECO:0000313" key="1">
    <source>
        <dbReference type="EMBL" id="SPS05740.1"/>
    </source>
</evidence>
<dbReference type="AlphaFoldDB" id="A0A2X0QVB7"/>
<sequence length="48" mass="5447">MGISMNQLLTENMHSTLFLIVQTAVGLSNNCWALQRHLTNIRKKSYGI</sequence>
<organism evidence="1">
    <name type="scientific">Candidatus Nitrotoga fabula</name>
    <dbReference type="NCBI Taxonomy" id="2182327"/>
    <lineage>
        <taxon>Bacteria</taxon>
        <taxon>Pseudomonadati</taxon>
        <taxon>Pseudomonadota</taxon>
        <taxon>Betaproteobacteria</taxon>
        <taxon>Nitrosomonadales</taxon>
        <taxon>Gallionellaceae</taxon>
        <taxon>Candidatus Nitrotoga</taxon>
    </lineage>
</organism>
<proteinExistence type="predicted"/>
<gene>
    <name evidence="1" type="ORF">NITFAB_1330</name>
</gene>
<protein>
    <submittedName>
        <fullName evidence="1">Uncharacterized protein</fullName>
    </submittedName>
</protein>
<dbReference type="EMBL" id="LS423452">
    <property type="protein sequence ID" value="SPS05740.1"/>
    <property type="molecule type" value="Genomic_DNA"/>
</dbReference>
<name>A0A2X0QVB7_9PROT</name>
<accession>A0A2X0QVB7</accession>